<gene>
    <name evidence="5" type="ORF">I4J89_15130</name>
</gene>
<dbReference type="EMBL" id="JADQTO010000006">
    <property type="protein sequence ID" value="MBG0562788.1"/>
    <property type="molecule type" value="Genomic_DNA"/>
</dbReference>
<dbReference type="GO" id="GO:0052689">
    <property type="term" value="F:carboxylic ester hydrolase activity"/>
    <property type="evidence" value="ECO:0007669"/>
    <property type="project" value="TreeGrafter"/>
</dbReference>
<dbReference type="RefSeq" id="WP_196414584.1">
    <property type="nucleotide sequence ID" value="NZ_JADQTO010000006.1"/>
</dbReference>
<name>A0A931CAZ2_9ACTN</name>
<feature type="region of interest" description="Disordered" evidence="3">
    <location>
        <begin position="120"/>
        <end position="146"/>
    </location>
</feature>
<dbReference type="AlphaFoldDB" id="A0A931CAZ2"/>
<dbReference type="Gene3D" id="3.40.50.1820">
    <property type="entry name" value="alpha/beta hydrolase"/>
    <property type="match status" value="1"/>
</dbReference>
<feature type="binding site" evidence="2">
    <location>
        <position position="92"/>
    </location>
    <ligand>
        <name>substrate</name>
    </ligand>
</feature>
<keyword evidence="6" id="KW-1185">Reference proteome</keyword>
<dbReference type="PANTHER" id="PTHR40111:SF1">
    <property type="entry name" value="CEPHALOSPORIN-C DEACETYLASE"/>
    <property type="match status" value="1"/>
</dbReference>
<feature type="active site" description="Charge relay system" evidence="1">
    <location>
        <position position="304"/>
    </location>
</feature>
<evidence type="ECO:0000313" key="5">
    <source>
        <dbReference type="EMBL" id="MBG0562788.1"/>
    </source>
</evidence>
<accession>A0A931CAZ2</accession>
<evidence type="ECO:0000256" key="1">
    <source>
        <dbReference type="PIRSR" id="PIRSR639069-1"/>
    </source>
</evidence>
<evidence type="ECO:0000259" key="4">
    <source>
        <dbReference type="Pfam" id="PF05448"/>
    </source>
</evidence>
<organism evidence="5 6">
    <name type="scientific">Actinoplanes aureus</name>
    <dbReference type="NCBI Taxonomy" id="2792083"/>
    <lineage>
        <taxon>Bacteria</taxon>
        <taxon>Bacillati</taxon>
        <taxon>Actinomycetota</taxon>
        <taxon>Actinomycetes</taxon>
        <taxon>Micromonosporales</taxon>
        <taxon>Micromonosporaceae</taxon>
        <taxon>Actinoplanes</taxon>
    </lineage>
</organism>
<sequence length="324" mass="34279">MALFDLPLPELRSYRSPTPEPPGFDAFWSGTLASARRAATPAKVTEVSTPLRGITSYDVTFSGYAGQPVKAWLNRPAGATGPLPVVVEFIGYGGGRGLPIDWLLWASAGYAHLVMDTRGQGGSWRGGDTPDPDESGAGPSSPGFLTRGVLAPETMYYRRLYTDAARAVEVAAELPGVDASRLVVAGKSQGGALSLAAAGLVPEKVSAVASGVPFLCDIRRSVTITDSDPFHEVVRFLRANPHQASRVLATLDHIDVVHFAKRITAPAIVSVALMDAVCPPSGVFAAYNAIPAAKQIEVFEWDGHEGGRGFFDTAALEFVDDRLS</sequence>
<dbReference type="Proteomes" id="UP000598146">
    <property type="component" value="Unassembled WGS sequence"/>
</dbReference>
<protein>
    <submittedName>
        <fullName evidence="5">Acetylxylan esterase</fullName>
    </submittedName>
</protein>
<dbReference type="InterPro" id="IPR008391">
    <property type="entry name" value="AXE1_dom"/>
</dbReference>
<proteinExistence type="predicted"/>
<evidence type="ECO:0000256" key="2">
    <source>
        <dbReference type="PIRSR" id="PIRSR639069-2"/>
    </source>
</evidence>
<dbReference type="Pfam" id="PF05448">
    <property type="entry name" value="AXE1"/>
    <property type="match status" value="1"/>
</dbReference>
<evidence type="ECO:0000256" key="3">
    <source>
        <dbReference type="SAM" id="MobiDB-lite"/>
    </source>
</evidence>
<evidence type="ECO:0000313" key="6">
    <source>
        <dbReference type="Proteomes" id="UP000598146"/>
    </source>
</evidence>
<feature type="active site" description="Charge relay system" evidence="1">
    <location>
        <position position="275"/>
    </location>
</feature>
<reference evidence="5" key="1">
    <citation type="submission" date="2020-11" db="EMBL/GenBank/DDBJ databases">
        <title>Isolation and identification of active actinomycetes.</title>
        <authorList>
            <person name="Sun X."/>
        </authorList>
    </citation>
    <scope>NUCLEOTIDE SEQUENCE</scope>
    <source>
        <strain evidence="5">NEAU-A11</strain>
    </source>
</reference>
<dbReference type="SUPFAM" id="SSF53474">
    <property type="entry name" value="alpha/beta-Hydrolases"/>
    <property type="match status" value="1"/>
</dbReference>
<feature type="domain" description="Acetyl xylan esterase" evidence="4">
    <location>
        <begin position="1"/>
        <end position="319"/>
    </location>
</feature>
<comment type="caution">
    <text evidence="5">The sequence shown here is derived from an EMBL/GenBank/DDBJ whole genome shotgun (WGS) entry which is preliminary data.</text>
</comment>
<dbReference type="PANTHER" id="PTHR40111">
    <property type="entry name" value="CEPHALOSPORIN-C DEACETYLASE"/>
    <property type="match status" value="1"/>
</dbReference>
<dbReference type="InterPro" id="IPR029058">
    <property type="entry name" value="AB_hydrolase_fold"/>
</dbReference>
<feature type="active site" description="Nucleophile" evidence="1">
    <location>
        <position position="188"/>
    </location>
</feature>
<dbReference type="GO" id="GO:0005976">
    <property type="term" value="P:polysaccharide metabolic process"/>
    <property type="evidence" value="ECO:0007669"/>
    <property type="project" value="TreeGrafter"/>
</dbReference>
<dbReference type="InterPro" id="IPR039069">
    <property type="entry name" value="CE7"/>
</dbReference>